<comment type="function">
    <text evidence="8">Involved in peptidoglycan biosynthesis. Transports lipid-linked peptidoglycan precursors from the inner to the outer leaflet of the cytoplasmic membrane.</text>
</comment>
<dbReference type="CDD" id="cd13123">
    <property type="entry name" value="MATE_MurJ_like"/>
    <property type="match status" value="1"/>
</dbReference>
<evidence type="ECO:0000259" key="9">
    <source>
        <dbReference type="Pfam" id="PF04932"/>
    </source>
</evidence>
<feature type="transmembrane region" description="Helical" evidence="8">
    <location>
        <begin position="878"/>
        <end position="895"/>
    </location>
</feature>
<accession>A0ABS2G6E5</accession>
<organism evidence="10 11">
    <name type="scientific">Anaerotignum lactatifermentans</name>
    <dbReference type="NCBI Taxonomy" id="160404"/>
    <lineage>
        <taxon>Bacteria</taxon>
        <taxon>Bacillati</taxon>
        <taxon>Bacillota</taxon>
        <taxon>Clostridia</taxon>
        <taxon>Lachnospirales</taxon>
        <taxon>Anaerotignaceae</taxon>
        <taxon>Anaerotignum</taxon>
    </lineage>
</organism>
<evidence type="ECO:0000256" key="5">
    <source>
        <dbReference type="ARBA" id="ARBA00022984"/>
    </source>
</evidence>
<feature type="transmembrane region" description="Helical" evidence="8">
    <location>
        <begin position="961"/>
        <end position="984"/>
    </location>
</feature>
<evidence type="ECO:0000256" key="4">
    <source>
        <dbReference type="ARBA" id="ARBA00022960"/>
    </source>
</evidence>
<feature type="transmembrane region" description="Helical" evidence="8">
    <location>
        <begin position="414"/>
        <end position="433"/>
    </location>
</feature>
<feature type="transmembrane region" description="Helical" evidence="8">
    <location>
        <begin position="454"/>
        <end position="472"/>
    </location>
</feature>
<keyword evidence="6 8" id="KW-1133">Transmembrane helix</keyword>
<dbReference type="PANTHER" id="PTHR47019:SF1">
    <property type="entry name" value="LIPID II FLIPPASE MURJ"/>
    <property type="match status" value="1"/>
</dbReference>
<feature type="transmembrane region" description="Helical" evidence="8">
    <location>
        <begin position="12"/>
        <end position="29"/>
    </location>
</feature>
<keyword evidence="2 8" id="KW-1003">Cell membrane</keyword>
<feature type="transmembrane region" description="Helical" evidence="8">
    <location>
        <begin position="855"/>
        <end position="871"/>
    </location>
</feature>
<feature type="transmembrane region" description="Helical" evidence="8">
    <location>
        <begin position="996"/>
        <end position="1013"/>
    </location>
</feature>
<feature type="transmembrane region" description="Helical" evidence="8">
    <location>
        <begin position="558"/>
        <end position="576"/>
    </location>
</feature>
<keyword evidence="11" id="KW-1185">Reference proteome</keyword>
<evidence type="ECO:0000256" key="7">
    <source>
        <dbReference type="ARBA" id="ARBA00023136"/>
    </source>
</evidence>
<dbReference type="RefSeq" id="WP_205132951.1">
    <property type="nucleotide sequence ID" value="NZ_JACSNT010000003.1"/>
</dbReference>
<evidence type="ECO:0000313" key="11">
    <source>
        <dbReference type="Proteomes" id="UP000729290"/>
    </source>
</evidence>
<reference evidence="10 11" key="1">
    <citation type="journal article" date="2021" name="Sci. Rep.">
        <title>The distribution of antibiotic resistance genes in chicken gut microbiota commensals.</title>
        <authorList>
            <person name="Juricova H."/>
            <person name="Matiasovicova J."/>
            <person name="Kubasova T."/>
            <person name="Cejkova D."/>
            <person name="Rychlik I."/>
        </authorList>
    </citation>
    <scope>NUCLEOTIDE SEQUENCE [LARGE SCALE GENOMIC DNA]</scope>
    <source>
        <strain evidence="10 11">An431b</strain>
    </source>
</reference>
<protein>
    <recommendedName>
        <fullName evidence="8">Probable lipid II flippase MurJ</fullName>
    </recommendedName>
</protein>
<feature type="transmembrane region" description="Helical" evidence="8">
    <location>
        <begin position="1019"/>
        <end position="1040"/>
    </location>
</feature>
<proteinExistence type="inferred from homology"/>
<comment type="subcellular location">
    <subcellularLocation>
        <location evidence="1 8">Cell membrane</location>
        <topology evidence="1 8">Multi-pass membrane protein</topology>
    </subcellularLocation>
</comment>
<feature type="transmembrane region" description="Helical" evidence="8">
    <location>
        <begin position="355"/>
        <end position="376"/>
    </location>
</feature>
<feature type="domain" description="O-antigen ligase-related" evidence="9">
    <location>
        <begin position="842"/>
        <end position="972"/>
    </location>
</feature>
<gene>
    <name evidence="8 10" type="primary">murJ</name>
    <name evidence="10" type="ORF">H9X83_02500</name>
</gene>
<dbReference type="Pfam" id="PF03023">
    <property type="entry name" value="MurJ"/>
    <property type="match status" value="1"/>
</dbReference>
<evidence type="ECO:0000256" key="8">
    <source>
        <dbReference type="HAMAP-Rule" id="MF_02078"/>
    </source>
</evidence>
<keyword evidence="7 8" id="KW-0472">Membrane</keyword>
<feature type="transmembrane region" description="Helical" evidence="8">
    <location>
        <begin position="49"/>
        <end position="73"/>
    </location>
</feature>
<evidence type="ECO:0000256" key="3">
    <source>
        <dbReference type="ARBA" id="ARBA00022692"/>
    </source>
</evidence>
<feature type="transmembrane region" description="Helical" evidence="8">
    <location>
        <begin position="657"/>
        <end position="690"/>
    </location>
</feature>
<evidence type="ECO:0000256" key="6">
    <source>
        <dbReference type="ARBA" id="ARBA00022989"/>
    </source>
</evidence>
<feature type="transmembrane region" description="Helical" evidence="8">
    <location>
        <begin position="388"/>
        <end position="408"/>
    </location>
</feature>
<name>A0ABS2G6E5_9FIRM</name>
<dbReference type="PANTHER" id="PTHR47019">
    <property type="entry name" value="LIPID II FLIPPASE MURJ"/>
    <property type="match status" value="1"/>
</dbReference>
<feature type="transmembrane region" description="Helical" evidence="8">
    <location>
        <begin position="137"/>
        <end position="155"/>
    </location>
</feature>
<feature type="transmembrane region" description="Helical" evidence="8">
    <location>
        <begin position="484"/>
        <end position="505"/>
    </location>
</feature>
<feature type="transmembrane region" description="Helical" evidence="8">
    <location>
        <begin position="93"/>
        <end position="117"/>
    </location>
</feature>
<feature type="transmembrane region" description="Helical" evidence="8">
    <location>
        <begin position="758"/>
        <end position="779"/>
    </location>
</feature>
<feature type="transmembrane region" description="Helical" evidence="8">
    <location>
        <begin position="809"/>
        <end position="826"/>
    </location>
</feature>
<feature type="transmembrane region" description="Helical" evidence="8">
    <location>
        <begin position="279"/>
        <end position="296"/>
    </location>
</feature>
<comment type="similarity">
    <text evidence="8">Belongs to the MurJ/MviN family.</text>
</comment>
<dbReference type="Pfam" id="PF04932">
    <property type="entry name" value="Wzy_C"/>
    <property type="match status" value="1"/>
</dbReference>
<keyword evidence="5 8" id="KW-0573">Peptidoglycan synthesis</keyword>
<evidence type="ECO:0000256" key="1">
    <source>
        <dbReference type="ARBA" id="ARBA00004651"/>
    </source>
</evidence>
<dbReference type="HAMAP" id="MF_02078">
    <property type="entry name" value="MurJ_MviN"/>
    <property type="match status" value="1"/>
</dbReference>
<evidence type="ECO:0000313" key="10">
    <source>
        <dbReference type="EMBL" id="MBM6877031.1"/>
    </source>
</evidence>
<keyword evidence="3 8" id="KW-0812">Transmembrane</keyword>
<dbReference type="NCBIfam" id="TIGR01695">
    <property type="entry name" value="murJ_mviN"/>
    <property type="match status" value="1"/>
</dbReference>
<dbReference type="Proteomes" id="UP000729290">
    <property type="component" value="Unassembled WGS sequence"/>
</dbReference>
<feature type="transmembrane region" description="Helical" evidence="8">
    <location>
        <begin position="317"/>
        <end position="335"/>
    </location>
</feature>
<dbReference type="InterPro" id="IPR004268">
    <property type="entry name" value="MurJ"/>
</dbReference>
<sequence length="1049" mass="116332">MTKQKKNSAVKAVSFMMLITLFGKVLGLVREQLLAANYGNGMEANAFTIASLMPRTFFDAVFASAISASFIPIFNEYLQKKGKEEAFALSNRFITLMGLVTILMTLVCEAFSSQFVWLFAGGFDAETTALAARLSQIMFPTIFFTGVAFSFVGILQSLDEFNVPAALSVASNAVIIIYYILWNDRFGVYGLAVAFLIGWGLQALMQIPSMRKKGYHYRPSFRFRDEGIRKILVLMLPVMVGTWIQPINLLINNRFASLLDMTGTTLSYGNTALQYANNLYLIIVGVFVLAIANLVFPKLSRITGDSEDFGQTVRVTLKSMMFFLIPMMVGVMVLSKPLVKLIYERGSFDAVGTELTGTALCFFSIGMIGYGVQTILSRAFYAQQEGKMPLVAGICSIAVNAALCVLLMEPMGLGGLALASAVSSTVAALVLFVPTAKKYPGILDGALVRDLCKMAFCALVMLFCVWAPYDFLSARLADGLVTRVLAVGIPIAIGVVVYMALTYLLRVEESRMAFGIALKLLGRGEKAPEEGGQTPQEEQEKGKQGMTDRISAWIEDSFFFRIIQAAVIWFWGIWSASLTYRAYRRLGRAVGRAFRESAIFSFFRRDWDFGLRTERSRIPRIWRRLCWRSGSAVAEGRGVLAVLAAESGILRLCNENFLILCICVVALAIPVLPTMLLVVLSLGIFGLYLINLWMGRVHIQKTGIVSIFVGLFALCIVYGSLTSYHFPRALQVMAVFLTFMTMFFVCKDCINTERKLDLVLFVLIAAGVLIALYAIYQYVVGVEMDAAWVDAESFDITTRAYATFQNPNVLGEYLIVIGSLAAGMLWKVRNWAGRIFYLGCFGIICMGLVATNSRGAMLGLMFSAGLFVLLAERRLIPLGIAGLLAMPFVLPQSLWERLLSSITMSDSSSQYRLSIYQAGMDMIRHYWQTGIGVDAFNEIYPLFSLEAANAYHVHNLFLQEFIELGIAGIVILGALLVFFFQKIYSAMSRAPRRYRMILAAVFGAFGGLLLQGMTDHIWFDYSIVLLFWCVLGIGMAGVRLGEKSWQKRK</sequence>
<feature type="transmembrane region" description="Helical" evidence="8">
    <location>
        <begin position="188"/>
        <end position="210"/>
    </location>
</feature>
<feature type="transmembrane region" description="Helical" evidence="8">
    <location>
        <begin position="831"/>
        <end position="849"/>
    </location>
</feature>
<comment type="caution">
    <text evidence="10">The sequence shown here is derived from an EMBL/GenBank/DDBJ whole genome shotgun (WGS) entry which is preliminary data.</text>
</comment>
<dbReference type="EMBL" id="JACSNV010000003">
    <property type="protein sequence ID" value="MBM6877031.1"/>
    <property type="molecule type" value="Genomic_DNA"/>
</dbReference>
<evidence type="ECO:0000256" key="2">
    <source>
        <dbReference type="ARBA" id="ARBA00022475"/>
    </source>
</evidence>
<feature type="transmembrane region" description="Helical" evidence="8">
    <location>
        <begin position="702"/>
        <end position="721"/>
    </location>
</feature>
<dbReference type="InterPro" id="IPR007016">
    <property type="entry name" value="O-antigen_ligase-rel_domated"/>
</dbReference>
<feature type="transmembrane region" description="Helical" evidence="8">
    <location>
        <begin position="231"/>
        <end position="251"/>
    </location>
</feature>
<feature type="transmembrane region" description="Helical" evidence="8">
    <location>
        <begin position="162"/>
        <end position="182"/>
    </location>
</feature>
<keyword evidence="4 8" id="KW-0133">Cell shape</keyword>
<comment type="pathway">
    <text evidence="8">Cell wall biogenesis; peptidoglycan biosynthesis.</text>
</comment>
<comment type="caution">
    <text evidence="8">Lacks conserved residue(s) required for the propagation of feature annotation.</text>
</comment>
<keyword evidence="8" id="KW-0813">Transport</keyword>
<dbReference type="PRINTS" id="PR01806">
    <property type="entry name" value="VIRFACTRMVIN"/>
</dbReference>
<keyword evidence="8" id="KW-0961">Cell wall biogenesis/degradation</keyword>
<feature type="transmembrane region" description="Helical" evidence="8">
    <location>
        <begin position="727"/>
        <end position="746"/>
    </location>
</feature>
<dbReference type="InterPro" id="IPR051050">
    <property type="entry name" value="Lipid_II_flippase_MurJ/MviN"/>
</dbReference>